<keyword evidence="3" id="KW-0548">Nucleotidyltransferase</keyword>
<dbReference type="InterPro" id="IPR006674">
    <property type="entry name" value="HD_domain"/>
</dbReference>
<sequence>MENKDIHIAKVIAQEVLKKGGRTFFVGGCVRDEILGIDIKDVDIEVHNIEVEDLVKILESIGDVQKIGSFFGVFNLKGYDIDIAMPRKEKSNGRGHKDFEIFVDPFIGYKEAALRRDFTINSLMKDVLSGEIIDSFNGIEDLNNKIIRHVNDESFCEDPLRVFRGAQFAARFDFEIDEKTKLLSSTMDVSSLAFERVFDELKKALLKSNKPSIFFKSLKDMNQLSYWFKEVEDLIGINQSEIHHPEGDVFTHTMMVLDEAAKLREKAKNKLAFMLAALCHDFGKTVTTELKKGKLTAYGHEVESVTLAKGLLDRLTNKISLKKETLNLIKLHMKPNQMYNNAKKKSMMKLWDDAIHPSDLILLAKADALGRGVKKDYSEIESILNKSLNEYKELMLEPEVVGKDLIELGLKPGVLFSEYIKLGHKLHLSGLSKDEILKHIKADINKKSLV</sequence>
<dbReference type="CDD" id="cd05398">
    <property type="entry name" value="NT_ClassII-CCAase"/>
    <property type="match status" value="1"/>
</dbReference>
<evidence type="ECO:0000256" key="5">
    <source>
        <dbReference type="ARBA" id="ARBA00022741"/>
    </source>
</evidence>
<gene>
    <name evidence="12" type="primary">cca</name>
    <name evidence="12" type="ORF">IBLFYP30_02219</name>
</gene>
<dbReference type="CDD" id="cd00077">
    <property type="entry name" value="HDc"/>
    <property type="match status" value="1"/>
</dbReference>
<feature type="domain" description="HD" evidence="11">
    <location>
        <begin position="249"/>
        <end position="369"/>
    </location>
</feature>
<dbReference type="GO" id="GO:0016779">
    <property type="term" value="F:nucleotidyltransferase activity"/>
    <property type="evidence" value="ECO:0007669"/>
    <property type="project" value="UniProtKB-KW"/>
</dbReference>
<feature type="domain" description="Poly A polymerase head" evidence="10">
    <location>
        <begin position="24"/>
        <end position="148"/>
    </location>
</feature>
<dbReference type="AlphaFoldDB" id="A0A6N3DIX0"/>
<evidence type="ECO:0000256" key="4">
    <source>
        <dbReference type="ARBA" id="ARBA00022723"/>
    </source>
</evidence>
<dbReference type="SUPFAM" id="SSF81891">
    <property type="entry name" value="Poly A polymerase C-terminal region-like"/>
    <property type="match status" value="1"/>
</dbReference>
<keyword evidence="2" id="KW-0819">tRNA processing</keyword>
<keyword evidence="8 9" id="KW-0694">RNA-binding</keyword>
<evidence type="ECO:0000256" key="2">
    <source>
        <dbReference type="ARBA" id="ARBA00022694"/>
    </source>
</evidence>
<evidence type="ECO:0000256" key="9">
    <source>
        <dbReference type="RuleBase" id="RU003953"/>
    </source>
</evidence>
<keyword evidence="5" id="KW-0547">Nucleotide-binding</keyword>
<dbReference type="PANTHER" id="PTHR47545:SF1">
    <property type="entry name" value="MULTIFUNCTIONAL CCA PROTEIN"/>
    <property type="match status" value="1"/>
</dbReference>
<keyword evidence="6" id="KW-0067">ATP-binding</keyword>
<organism evidence="12">
    <name type="scientific">Intestinibacter bartlettii</name>
    <dbReference type="NCBI Taxonomy" id="261299"/>
    <lineage>
        <taxon>Bacteria</taxon>
        <taxon>Bacillati</taxon>
        <taxon>Bacillota</taxon>
        <taxon>Clostridia</taxon>
        <taxon>Peptostreptococcales</taxon>
        <taxon>Peptostreptococcaceae</taxon>
        <taxon>Intestinibacter</taxon>
    </lineage>
</organism>
<reference evidence="12" key="1">
    <citation type="submission" date="2019-11" db="EMBL/GenBank/DDBJ databases">
        <authorList>
            <person name="Feng L."/>
        </authorList>
    </citation>
    <scope>NUCLEOTIDE SEQUENCE</scope>
    <source>
        <strain evidence="12">IbartlettiiLFYP30</strain>
    </source>
</reference>
<dbReference type="Gene3D" id="1.10.3090.10">
    <property type="entry name" value="cca-adding enzyme, domain 2"/>
    <property type="match status" value="1"/>
</dbReference>
<accession>A0A6N3DIX0</accession>
<dbReference type="Gene3D" id="3.30.460.10">
    <property type="entry name" value="Beta Polymerase, domain 2"/>
    <property type="match status" value="1"/>
</dbReference>
<evidence type="ECO:0000256" key="6">
    <source>
        <dbReference type="ARBA" id="ARBA00022840"/>
    </source>
</evidence>
<evidence type="ECO:0000256" key="8">
    <source>
        <dbReference type="ARBA" id="ARBA00022884"/>
    </source>
</evidence>
<dbReference type="InterPro" id="IPR043519">
    <property type="entry name" value="NT_sf"/>
</dbReference>
<dbReference type="GO" id="GO:0008033">
    <property type="term" value="P:tRNA processing"/>
    <property type="evidence" value="ECO:0007669"/>
    <property type="project" value="UniProtKB-KW"/>
</dbReference>
<evidence type="ECO:0000256" key="1">
    <source>
        <dbReference type="ARBA" id="ARBA00022679"/>
    </source>
</evidence>
<dbReference type="InterPro" id="IPR006675">
    <property type="entry name" value="HDIG_dom"/>
</dbReference>
<dbReference type="GO" id="GO:0003723">
    <property type="term" value="F:RNA binding"/>
    <property type="evidence" value="ECO:0007669"/>
    <property type="project" value="UniProtKB-KW"/>
</dbReference>
<dbReference type="RefSeq" id="WP_024038174.1">
    <property type="nucleotide sequence ID" value="NZ_CACRUE010000033.1"/>
</dbReference>
<dbReference type="InterPro" id="IPR002646">
    <property type="entry name" value="PolA_pol_head_dom"/>
</dbReference>
<dbReference type="Pfam" id="PF01743">
    <property type="entry name" value="PolyA_pol"/>
    <property type="match status" value="1"/>
</dbReference>
<dbReference type="GO" id="GO:0046872">
    <property type="term" value="F:metal ion binding"/>
    <property type="evidence" value="ECO:0007669"/>
    <property type="project" value="UniProtKB-KW"/>
</dbReference>
<evidence type="ECO:0000259" key="11">
    <source>
        <dbReference type="Pfam" id="PF01966"/>
    </source>
</evidence>
<keyword evidence="1 9" id="KW-0808">Transferase</keyword>
<evidence type="ECO:0000256" key="3">
    <source>
        <dbReference type="ARBA" id="ARBA00022695"/>
    </source>
</evidence>
<dbReference type="SUPFAM" id="SSF81301">
    <property type="entry name" value="Nucleotidyltransferase"/>
    <property type="match status" value="1"/>
</dbReference>
<comment type="similarity">
    <text evidence="9">Belongs to the tRNA nucleotidyltransferase/poly(A) polymerase family.</text>
</comment>
<evidence type="ECO:0000259" key="10">
    <source>
        <dbReference type="Pfam" id="PF01743"/>
    </source>
</evidence>
<dbReference type="EMBL" id="CACRUE010000033">
    <property type="protein sequence ID" value="VYU27674.1"/>
    <property type="molecule type" value="Genomic_DNA"/>
</dbReference>
<dbReference type="Pfam" id="PF01966">
    <property type="entry name" value="HD"/>
    <property type="match status" value="1"/>
</dbReference>
<proteinExistence type="inferred from homology"/>
<dbReference type="PANTHER" id="PTHR47545">
    <property type="entry name" value="MULTIFUNCTIONAL CCA PROTEIN"/>
    <property type="match status" value="1"/>
</dbReference>
<dbReference type="InterPro" id="IPR050124">
    <property type="entry name" value="tRNA_CCA-adding_enzyme"/>
</dbReference>
<dbReference type="NCBIfam" id="TIGR00277">
    <property type="entry name" value="HDIG"/>
    <property type="match status" value="1"/>
</dbReference>
<evidence type="ECO:0000256" key="7">
    <source>
        <dbReference type="ARBA" id="ARBA00022842"/>
    </source>
</evidence>
<dbReference type="GO" id="GO:0005524">
    <property type="term" value="F:ATP binding"/>
    <property type="evidence" value="ECO:0007669"/>
    <property type="project" value="UniProtKB-KW"/>
</dbReference>
<protein>
    <submittedName>
        <fullName evidence="12">Multifunctional CCA protein</fullName>
    </submittedName>
</protein>
<evidence type="ECO:0000313" key="12">
    <source>
        <dbReference type="EMBL" id="VYU27674.1"/>
    </source>
</evidence>
<keyword evidence="4" id="KW-0479">Metal-binding</keyword>
<name>A0A6N3DIX0_9FIRM</name>
<keyword evidence="7" id="KW-0460">Magnesium</keyword>
<dbReference type="InterPro" id="IPR003607">
    <property type="entry name" value="HD/PDEase_dom"/>
</dbReference>